<proteinExistence type="predicted"/>
<dbReference type="InterPro" id="IPR016181">
    <property type="entry name" value="Acyl_CoA_acyltransferase"/>
</dbReference>
<dbReference type="Gene3D" id="3.40.630.30">
    <property type="match status" value="1"/>
</dbReference>
<dbReference type="EMBL" id="FNFL01000004">
    <property type="protein sequence ID" value="SDK30240.1"/>
    <property type="molecule type" value="Genomic_DNA"/>
</dbReference>
<evidence type="ECO:0000313" key="3">
    <source>
        <dbReference type="Proteomes" id="UP000198694"/>
    </source>
</evidence>
<dbReference type="AlphaFoldDB" id="A0A1G9AUC2"/>
<dbReference type="OrthoDB" id="9775804at2"/>
<sequence length="130" mass="14436">MEYVINGKVSPAELASVFKDSGINRPYQDMERLEKMLNEADLIVTARKHGKLVGVARALTDFCYCCYLSDLAVVKPFQQQGIGSKLISFVRKEIGEETALILLSAAPAMDYYPRAGFSKADNAFIIPRVK</sequence>
<dbReference type="InterPro" id="IPR053144">
    <property type="entry name" value="Acetyltransferase_Butenolide"/>
</dbReference>
<dbReference type="STRING" id="407036.SAMN05216243_2700"/>
<dbReference type="PANTHER" id="PTHR43233">
    <property type="entry name" value="FAMILY N-ACETYLTRANSFERASE, PUTATIVE (AFU_ORTHOLOGUE AFUA_6G03350)-RELATED"/>
    <property type="match status" value="1"/>
</dbReference>
<evidence type="ECO:0000313" key="2">
    <source>
        <dbReference type="EMBL" id="SDK30240.1"/>
    </source>
</evidence>
<dbReference type="SUPFAM" id="SSF55729">
    <property type="entry name" value="Acyl-CoA N-acyltransferases (Nat)"/>
    <property type="match status" value="1"/>
</dbReference>
<dbReference type="InterPro" id="IPR000182">
    <property type="entry name" value="GNAT_dom"/>
</dbReference>
<dbReference type="PANTHER" id="PTHR43233:SF1">
    <property type="entry name" value="FAMILY N-ACETYLTRANSFERASE, PUTATIVE (AFU_ORTHOLOGUE AFUA_6G03350)-RELATED"/>
    <property type="match status" value="1"/>
</dbReference>
<dbReference type="PROSITE" id="PS51186">
    <property type="entry name" value="GNAT"/>
    <property type="match status" value="1"/>
</dbReference>
<keyword evidence="3" id="KW-1185">Reference proteome</keyword>
<protein>
    <submittedName>
        <fullName evidence="2">Acetyltransferase (GNAT) domain-containing protein</fullName>
    </submittedName>
</protein>
<dbReference type="RefSeq" id="WP_093215153.1">
    <property type="nucleotide sequence ID" value="NZ_FNFL01000004.1"/>
</dbReference>
<dbReference type="CDD" id="cd04301">
    <property type="entry name" value="NAT_SF"/>
    <property type="match status" value="1"/>
</dbReference>
<keyword evidence="2" id="KW-0808">Transferase</keyword>
<dbReference type="GO" id="GO:0016747">
    <property type="term" value="F:acyltransferase activity, transferring groups other than amino-acyl groups"/>
    <property type="evidence" value="ECO:0007669"/>
    <property type="project" value="InterPro"/>
</dbReference>
<reference evidence="2 3" key="1">
    <citation type="submission" date="2016-10" db="EMBL/GenBank/DDBJ databases">
        <authorList>
            <person name="de Groot N.N."/>
        </authorList>
    </citation>
    <scope>NUCLEOTIDE SEQUENCE [LARGE SCALE GENOMIC DNA]</scope>
    <source>
        <strain evidence="2 3">CGMCC 1.6502</strain>
    </source>
</reference>
<dbReference type="Proteomes" id="UP000198694">
    <property type="component" value="Unassembled WGS sequence"/>
</dbReference>
<organism evidence="2 3">
    <name type="scientific">Sediminibacillus albus</name>
    <dbReference type="NCBI Taxonomy" id="407036"/>
    <lineage>
        <taxon>Bacteria</taxon>
        <taxon>Bacillati</taxon>
        <taxon>Bacillota</taxon>
        <taxon>Bacilli</taxon>
        <taxon>Bacillales</taxon>
        <taxon>Bacillaceae</taxon>
        <taxon>Sediminibacillus</taxon>
    </lineage>
</organism>
<gene>
    <name evidence="2" type="ORF">SAMN05216243_2700</name>
</gene>
<accession>A0A1G9AUC2</accession>
<evidence type="ECO:0000259" key="1">
    <source>
        <dbReference type="PROSITE" id="PS51186"/>
    </source>
</evidence>
<name>A0A1G9AUC2_9BACI</name>
<feature type="domain" description="N-acetyltransferase" evidence="1">
    <location>
        <begin position="4"/>
        <end position="130"/>
    </location>
</feature>
<dbReference type="Pfam" id="PF13673">
    <property type="entry name" value="Acetyltransf_10"/>
    <property type="match status" value="1"/>
</dbReference>